<dbReference type="Gene3D" id="1.20.120.530">
    <property type="entry name" value="GntR ligand-binding domain-like"/>
    <property type="match status" value="1"/>
</dbReference>
<evidence type="ECO:0000256" key="1">
    <source>
        <dbReference type="ARBA" id="ARBA00023015"/>
    </source>
</evidence>
<dbReference type="InterPro" id="IPR036390">
    <property type="entry name" value="WH_DNA-bd_sf"/>
</dbReference>
<dbReference type="Pfam" id="PF07729">
    <property type="entry name" value="FCD"/>
    <property type="match status" value="1"/>
</dbReference>
<evidence type="ECO:0000256" key="2">
    <source>
        <dbReference type="ARBA" id="ARBA00023125"/>
    </source>
</evidence>
<evidence type="ECO:0000259" key="4">
    <source>
        <dbReference type="Pfam" id="PF07729"/>
    </source>
</evidence>
<dbReference type="SUPFAM" id="SSF48008">
    <property type="entry name" value="GntR ligand-binding domain-like"/>
    <property type="match status" value="1"/>
</dbReference>
<comment type="caution">
    <text evidence="5">The sequence shown here is derived from an EMBL/GenBank/DDBJ whole genome shotgun (WGS) entry which is preliminary data.</text>
</comment>
<dbReference type="AlphaFoldDB" id="A0A423ERM5"/>
<dbReference type="PANTHER" id="PTHR43537">
    <property type="entry name" value="TRANSCRIPTIONAL REGULATOR, GNTR FAMILY"/>
    <property type="match status" value="1"/>
</dbReference>
<dbReference type="GO" id="GO:0003677">
    <property type="term" value="F:DNA binding"/>
    <property type="evidence" value="ECO:0007669"/>
    <property type="project" value="UniProtKB-KW"/>
</dbReference>
<accession>A0A423ERM5</accession>
<reference evidence="5 6" key="1">
    <citation type="submission" date="2016-10" db="EMBL/GenBank/DDBJ databases">
        <title>Comparative genome analysis of multiple Pseudomonas spp. focuses on biocontrol and plant growth promoting traits.</title>
        <authorList>
            <person name="Tao X.-Y."/>
            <person name="Taylor C.G."/>
        </authorList>
    </citation>
    <scope>NUCLEOTIDE SEQUENCE [LARGE SCALE GENOMIC DNA]</scope>
    <source>
        <strain evidence="5 6">29G9</strain>
    </source>
</reference>
<evidence type="ECO:0000313" key="6">
    <source>
        <dbReference type="Proteomes" id="UP000284656"/>
    </source>
</evidence>
<dbReference type="InterPro" id="IPR011711">
    <property type="entry name" value="GntR_C"/>
</dbReference>
<dbReference type="Proteomes" id="UP000284656">
    <property type="component" value="Unassembled WGS sequence"/>
</dbReference>
<sequence length="243" mass="26975">MSNDNRNGSVMRRAEQSLRSSILACPDGAFLGSELQLIESLGVSRPTFRQVAKLLERDHLLEIRRGVGGGYYARNPNIAAVAHAAAVLLQYEKATLRHATLAAVQLSREVVRLAALSDNEQAREQLRQFIVSDRRGQEQNGDLSVFTQAELAFIELLSEMAGNPVLKLLISILYNFATPAVAEVIFADAEYMRSSRQTRIQTAEAVLVGDAELAMLMFRRHMDSQYARLKSLRGDEGLDVPLF</sequence>
<dbReference type="EMBL" id="MOAY01000081">
    <property type="protein sequence ID" value="ROM33974.1"/>
    <property type="molecule type" value="Genomic_DNA"/>
</dbReference>
<gene>
    <name evidence="5" type="ORF">BK648_24770</name>
</gene>
<dbReference type="PANTHER" id="PTHR43537:SF5">
    <property type="entry name" value="UXU OPERON TRANSCRIPTIONAL REGULATOR"/>
    <property type="match status" value="1"/>
</dbReference>
<keyword evidence="3" id="KW-0804">Transcription</keyword>
<proteinExistence type="predicted"/>
<dbReference type="InterPro" id="IPR008920">
    <property type="entry name" value="TF_FadR/GntR_C"/>
</dbReference>
<protein>
    <recommendedName>
        <fullName evidence="4">GntR C-terminal domain-containing protein</fullName>
    </recommendedName>
</protein>
<keyword evidence="1" id="KW-0805">Transcription regulation</keyword>
<dbReference type="InterPro" id="IPR036388">
    <property type="entry name" value="WH-like_DNA-bd_sf"/>
</dbReference>
<evidence type="ECO:0000256" key="3">
    <source>
        <dbReference type="ARBA" id="ARBA00023163"/>
    </source>
</evidence>
<keyword evidence="2" id="KW-0238">DNA-binding</keyword>
<name>A0A423ERM5_9PSED</name>
<evidence type="ECO:0000313" key="5">
    <source>
        <dbReference type="EMBL" id="ROM33974.1"/>
    </source>
</evidence>
<dbReference type="SUPFAM" id="SSF46785">
    <property type="entry name" value="Winged helix' DNA-binding domain"/>
    <property type="match status" value="1"/>
</dbReference>
<organism evidence="5 6">
    <name type="scientific">Pseudomonas poae</name>
    <dbReference type="NCBI Taxonomy" id="200451"/>
    <lineage>
        <taxon>Bacteria</taxon>
        <taxon>Pseudomonadati</taxon>
        <taxon>Pseudomonadota</taxon>
        <taxon>Gammaproteobacteria</taxon>
        <taxon>Pseudomonadales</taxon>
        <taxon>Pseudomonadaceae</taxon>
        <taxon>Pseudomonas</taxon>
    </lineage>
</organism>
<dbReference type="Gene3D" id="1.10.10.10">
    <property type="entry name" value="Winged helix-like DNA-binding domain superfamily/Winged helix DNA-binding domain"/>
    <property type="match status" value="1"/>
</dbReference>
<feature type="domain" description="GntR C-terminal" evidence="4">
    <location>
        <begin position="106"/>
        <end position="223"/>
    </location>
</feature>
<dbReference type="RefSeq" id="WP_123718358.1">
    <property type="nucleotide sequence ID" value="NZ_MOAY01000081.1"/>
</dbReference>